<dbReference type="AntiFam" id="ANF00065">
    <property type="entry name" value="Translation of REP sequence"/>
</dbReference>
<dbReference type="Proteomes" id="UP000015042">
    <property type="component" value="Chromosome"/>
</dbReference>
<evidence type="ECO:0000313" key="1">
    <source>
        <dbReference type="EMBL" id="AGR59581.1"/>
    </source>
</evidence>
<dbReference type="PATRIC" id="fig|1197719.3.peg.2387"/>
<reference evidence="1 2" key="1">
    <citation type="submission" date="2013-07" db="EMBL/GenBank/DDBJ databases">
        <title>Genome sequence of Salmonella bongori N268-08 - a rare clinical isolate.</title>
        <authorList>
            <person name="Marti R."/>
            <person name="Hagens S."/>
            <person name="Loessner M.J."/>
            <person name="Klumpp J."/>
        </authorList>
    </citation>
    <scope>NUCLEOTIDE SEQUENCE [LARGE SCALE GENOMIC DNA]</scope>
    <source>
        <strain evidence="1 2">N268-08</strain>
    </source>
</reference>
<dbReference type="AlphaFoldDB" id="S5MSC0"/>
<evidence type="ECO:0000313" key="2">
    <source>
        <dbReference type="Proteomes" id="UP000015042"/>
    </source>
</evidence>
<name>S5MSC0_SALBN</name>
<dbReference type="HOGENOM" id="CLU_3257491_0_0_6"/>
<accession>S5MSC0</accession>
<protein>
    <submittedName>
        <fullName evidence="1">Uncharacterized protein</fullName>
    </submittedName>
</protein>
<organism evidence="1 2">
    <name type="scientific">Salmonella bongori N268-08</name>
    <dbReference type="NCBI Taxonomy" id="1197719"/>
    <lineage>
        <taxon>Bacteria</taxon>
        <taxon>Pseudomonadati</taxon>
        <taxon>Pseudomonadota</taxon>
        <taxon>Gammaproteobacteria</taxon>
        <taxon>Enterobacterales</taxon>
        <taxon>Enterobacteriaceae</taxon>
        <taxon>Salmonella</taxon>
    </lineage>
</organism>
<sequence length="42" mass="4382">MVYAIKMDPVWSVMPDGGVNGLSGLQIHRGIAGRISEAPSGN</sequence>
<dbReference type="KEGG" id="sbz:A464_2396"/>
<dbReference type="EMBL" id="CP006608">
    <property type="protein sequence ID" value="AGR59581.1"/>
    <property type="molecule type" value="Genomic_DNA"/>
</dbReference>
<proteinExistence type="predicted"/>
<gene>
    <name evidence="1" type="ORF">A464_2396</name>
</gene>